<accession>A0A502CNA5</accession>
<dbReference type="AlphaFoldDB" id="A0A502CNA5"/>
<dbReference type="Proteomes" id="UP000317722">
    <property type="component" value="Unassembled WGS sequence"/>
</dbReference>
<protein>
    <submittedName>
        <fullName evidence="1">Uncharacterized protein</fullName>
    </submittedName>
</protein>
<dbReference type="RefSeq" id="WP_140743160.1">
    <property type="nucleotide sequence ID" value="NZ_RCZM01000006.1"/>
</dbReference>
<evidence type="ECO:0000313" key="1">
    <source>
        <dbReference type="EMBL" id="TPG14040.1"/>
    </source>
</evidence>
<evidence type="ECO:0000313" key="2">
    <source>
        <dbReference type="Proteomes" id="UP000317722"/>
    </source>
</evidence>
<dbReference type="EMBL" id="RCZM01000006">
    <property type="protein sequence ID" value="TPG14040.1"/>
    <property type="molecule type" value="Genomic_DNA"/>
</dbReference>
<gene>
    <name evidence="1" type="ORF">EAH86_17710</name>
</gene>
<organism evidence="1 2">
    <name type="scientific">Pedococcus bigeumensis</name>
    <dbReference type="NCBI Taxonomy" id="433644"/>
    <lineage>
        <taxon>Bacteria</taxon>
        <taxon>Bacillati</taxon>
        <taxon>Actinomycetota</taxon>
        <taxon>Actinomycetes</taxon>
        <taxon>Micrococcales</taxon>
        <taxon>Intrasporangiaceae</taxon>
        <taxon>Pedococcus</taxon>
    </lineage>
</organism>
<sequence length="224" mass="25351">MTGAEFDDLAEAEMTDRDGSVGRLNDHFPALLIRRALGLNEPLTGRRARFLMTSYTHDGNWLAHGWKDSLRIVSEVVPKVRGVDEPAVWVQEERDYYGDCESTNRFAVGRSRVWVEQYVSSTTPAEDPGSVVWLDNLNRDPNTPELRTLHSVQGHPDPVGARVVVAGDSVETDLRAVSPVRMTNDGDLAITVMAERDWYRWARDYPAEPHPSLRWEHASNVWVE</sequence>
<reference evidence="1 2" key="1">
    <citation type="journal article" date="2019" name="Environ. Microbiol.">
        <title>Species interactions and distinct microbial communities in high Arctic permafrost affected cryosols are associated with the CH4 and CO2 gas fluxes.</title>
        <authorList>
            <person name="Altshuler I."/>
            <person name="Hamel J."/>
            <person name="Turney S."/>
            <person name="Magnuson E."/>
            <person name="Levesque R."/>
            <person name="Greer C."/>
            <person name="Whyte L.G."/>
        </authorList>
    </citation>
    <scope>NUCLEOTIDE SEQUENCE [LARGE SCALE GENOMIC DNA]</scope>
    <source>
        <strain evidence="1 2">S9.3A</strain>
    </source>
</reference>
<comment type="caution">
    <text evidence="1">The sequence shown here is derived from an EMBL/GenBank/DDBJ whole genome shotgun (WGS) entry which is preliminary data.</text>
</comment>
<name>A0A502CNA5_9MICO</name>
<dbReference type="OrthoDB" id="4863160at2"/>
<keyword evidence="2" id="KW-1185">Reference proteome</keyword>
<proteinExistence type="predicted"/>